<evidence type="ECO:0000313" key="2">
    <source>
        <dbReference type="Proteomes" id="UP000568380"/>
    </source>
</evidence>
<gene>
    <name evidence="1" type="ORF">HNR40_010793</name>
</gene>
<dbReference type="AlphaFoldDB" id="A0A7W8AGK7"/>
<accession>A0A7W8AGK7</accession>
<sequence length="85" mass="9516">MEHCQTNVTVTRLAVPLLPDGHLVGRFVIQAEQAIREVLGCVVPLREETVRLFLDDFTTADLPMTRLTGIDLAGDRRSETGTRWP</sequence>
<dbReference type="Proteomes" id="UP000568380">
    <property type="component" value="Unassembled WGS sequence"/>
</dbReference>
<dbReference type="EMBL" id="JACHIN010000036">
    <property type="protein sequence ID" value="MBB5085279.1"/>
    <property type="molecule type" value="Genomic_DNA"/>
</dbReference>
<comment type="caution">
    <text evidence="1">The sequence shown here is derived from an EMBL/GenBank/DDBJ whole genome shotgun (WGS) entry which is preliminary data.</text>
</comment>
<organism evidence="1 2">
    <name type="scientific">Nonomuraea endophytica</name>
    <dbReference type="NCBI Taxonomy" id="714136"/>
    <lineage>
        <taxon>Bacteria</taxon>
        <taxon>Bacillati</taxon>
        <taxon>Actinomycetota</taxon>
        <taxon>Actinomycetes</taxon>
        <taxon>Streptosporangiales</taxon>
        <taxon>Streptosporangiaceae</taxon>
        <taxon>Nonomuraea</taxon>
    </lineage>
</organism>
<name>A0A7W8AGK7_9ACTN</name>
<keyword evidence="2" id="KW-1185">Reference proteome</keyword>
<evidence type="ECO:0000313" key="1">
    <source>
        <dbReference type="EMBL" id="MBB5085279.1"/>
    </source>
</evidence>
<proteinExistence type="predicted"/>
<protein>
    <submittedName>
        <fullName evidence="1">Uncharacterized protein</fullName>
    </submittedName>
</protein>
<reference evidence="1 2" key="1">
    <citation type="submission" date="2020-08" db="EMBL/GenBank/DDBJ databases">
        <title>Genomic Encyclopedia of Type Strains, Phase IV (KMG-IV): sequencing the most valuable type-strain genomes for metagenomic binning, comparative biology and taxonomic classification.</title>
        <authorList>
            <person name="Goeker M."/>
        </authorList>
    </citation>
    <scope>NUCLEOTIDE SEQUENCE [LARGE SCALE GENOMIC DNA]</scope>
    <source>
        <strain evidence="1 2">DSM 45385</strain>
    </source>
</reference>